<dbReference type="AlphaFoldDB" id="A0AAD3XL25"/>
<evidence type="ECO:0000313" key="2">
    <source>
        <dbReference type="Proteomes" id="UP001279734"/>
    </source>
</evidence>
<comment type="caution">
    <text evidence="1">The sequence shown here is derived from an EMBL/GenBank/DDBJ whole genome shotgun (WGS) entry which is preliminary data.</text>
</comment>
<reference evidence="1" key="1">
    <citation type="submission" date="2023-05" db="EMBL/GenBank/DDBJ databases">
        <title>Nepenthes gracilis genome sequencing.</title>
        <authorList>
            <person name="Fukushima K."/>
        </authorList>
    </citation>
    <scope>NUCLEOTIDE SEQUENCE</scope>
    <source>
        <strain evidence="1">SING2019-196</strain>
    </source>
</reference>
<gene>
    <name evidence="1" type="ORF">Nepgr_010165</name>
</gene>
<dbReference type="EMBL" id="BSYO01000008">
    <property type="protein sequence ID" value="GMH08325.1"/>
    <property type="molecule type" value="Genomic_DNA"/>
</dbReference>
<evidence type="ECO:0000313" key="1">
    <source>
        <dbReference type="EMBL" id="GMH08325.1"/>
    </source>
</evidence>
<keyword evidence="2" id="KW-1185">Reference proteome</keyword>
<sequence length="123" mass="13793">MILHLTVAVPCHKVTLSVAPPQSSDIRTETHHQDPAIQERVDFAIGCNNHGDQANFEFNPMDSEQEKLARIAWTATELPMNFEGKCLKSRSAEDCKQSYYKEALSSGNMYRKRSDCFLATGSV</sequence>
<name>A0AAD3XL25_NEPGR</name>
<protein>
    <submittedName>
        <fullName evidence="1">Uncharacterized protein</fullName>
    </submittedName>
</protein>
<accession>A0AAD3XL25</accession>
<organism evidence="1 2">
    <name type="scientific">Nepenthes gracilis</name>
    <name type="common">Slender pitcher plant</name>
    <dbReference type="NCBI Taxonomy" id="150966"/>
    <lineage>
        <taxon>Eukaryota</taxon>
        <taxon>Viridiplantae</taxon>
        <taxon>Streptophyta</taxon>
        <taxon>Embryophyta</taxon>
        <taxon>Tracheophyta</taxon>
        <taxon>Spermatophyta</taxon>
        <taxon>Magnoliopsida</taxon>
        <taxon>eudicotyledons</taxon>
        <taxon>Gunneridae</taxon>
        <taxon>Pentapetalae</taxon>
        <taxon>Caryophyllales</taxon>
        <taxon>Nepenthaceae</taxon>
        <taxon>Nepenthes</taxon>
    </lineage>
</organism>
<dbReference type="Proteomes" id="UP001279734">
    <property type="component" value="Unassembled WGS sequence"/>
</dbReference>
<proteinExistence type="predicted"/>